<evidence type="ECO:0000259" key="3">
    <source>
        <dbReference type="Pfam" id="PF05225"/>
    </source>
</evidence>
<feature type="compositionally biased region" description="Polar residues" evidence="2">
    <location>
        <begin position="150"/>
        <end position="164"/>
    </location>
</feature>
<feature type="compositionally biased region" description="Low complexity" evidence="2">
    <location>
        <begin position="503"/>
        <end position="522"/>
    </location>
</feature>
<dbReference type="AlphaFoldDB" id="A0AAN7P728"/>
<dbReference type="EMBL" id="JARPUR010000002">
    <property type="protein sequence ID" value="KAK4882505.1"/>
    <property type="molecule type" value="Genomic_DNA"/>
</dbReference>
<evidence type="ECO:0000313" key="5">
    <source>
        <dbReference type="Proteomes" id="UP001353858"/>
    </source>
</evidence>
<dbReference type="GO" id="GO:0005634">
    <property type="term" value="C:nucleus"/>
    <property type="evidence" value="ECO:0007669"/>
    <property type="project" value="UniProtKB-SubCell"/>
</dbReference>
<comment type="subcellular location">
    <subcellularLocation>
        <location evidence="1">Nucleus</location>
    </subcellularLocation>
</comment>
<evidence type="ECO:0000313" key="4">
    <source>
        <dbReference type="EMBL" id="KAK4882505.1"/>
    </source>
</evidence>
<protein>
    <recommendedName>
        <fullName evidence="3">HTH psq-type domain-containing protein</fullName>
    </recommendedName>
</protein>
<evidence type="ECO:0000256" key="1">
    <source>
        <dbReference type="ARBA" id="ARBA00004123"/>
    </source>
</evidence>
<accession>A0AAN7P728</accession>
<reference evidence="5" key="1">
    <citation type="submission" date="2023-01" db="EMBL/GenBank/DDBJ databases">
        <title>Key to firefly adult light organ development and bioluminescence: homeobox transcription factors regulate luciferase expression and transportation to peroxisome.</title>
        <authorList>
            <person name="Fu X."/>
        </authorList>
    </citation>
    <scope>NUCLEOTIDE SEQUENCE [LARGE SCALE GENOMIC DNA]</scope>
</reference>
<dbReference type="Proteomes" id="UP001353858">
    <property type="component" value="Unassembled WGS sequence"/>
</dbReference>
<proteinExistence type="predicted"/>
<dbReference type="InterPro" id="IPR007889">
    <property type="entry name" value="HTH_Psq"/>
</dbReference>
<feature type="region of interest" description="Disordered" evidence="2">
    <location>
        <begin position="259"/>
        <end position="281"/>
    </location>
</feature>
<feature type="region of interest" description="Disordered" evidence="2">
    <location>
        <begin position="369"/>
        <end position="428"/>
    </location>
</feature>
<feature type="compositionally biased region" description="Low complexity" evidence="2">
    <location>
        <begin position="404"/>
        <end position="421"/>
    </location>
</feature>
<sequence length="532" mass="59925">MRYSIASKEDNMYAFINRYIPPKRLRIYSSSDTECDIVNVNPNNVTLPKSDGEDTEDDEPLAKIAGIPEISHSVILGFDFWKSMELVPDLNRDIWKFSSSNVDLVATEFLNGSLDLTPDQHQTLNSLVLEKFKEMGNHIASLQRCRSHKQNPTQEETVQVSSEQHGYEHQPPQDDLDQIPPSHEEAPMQVTSTAPDLQPSTSEPIPESNVSFEAILLKTVNKRNSENLIRKPKRKVCNGAEVVTSKDVLQRLEQLDKMKNKSKPKKPPVVEEITSDEEDENEVLTESEEEVNMNFVEEFEEMEQDLENVTKQIMVRTYVRKTDRQGWSEESMRQAIDEVLQKRMGLRKAALEYHVPQSTLERKVKRFREAEAADTPPPVKCTAETTDKPMTPLEDTTNTINYIPTSNTPPSSSTNNPSSSNYKPVTPLKDSLTSNISLVVNAETSKPSSNTDLAKRIIVSNKEKFNPESPSSLGCSSWNKESNESEKLSNDKQYQELSEPLTDNGDNSNDYISDSSDSSSNSTETPLDTSVS</sequence>
<dbReference type="GO" id="GO:0003677">
    <property type="term" value="F:DNA binding"/>
    <property type="evidence" value="ECO:0007669"/>
    <property type="project" value="InterPro"/>
</dbReference>
<feature type="compositionally biased region" description="Polar residues" evidence="2">
    <location>
        <begin position="394"/>
        <end position="403"/>
    </location>
</feature>
<gene>
    <name evidence="4" type="ORF">RN001_005824</name>
</gene>
<organism evidence="4 5">
    <name type="scientific">Aquatica leii</name>
    <dbReference type="NCBI Taxonomy" id="1421715"/>
    <lineage>
        <taxon>Eukaryota</taxon>
        <taxon>Metazoa</taxon>
        <taxon>Ecdysozoa</taxon>
        <taxon>Arthropoda</taxon>
        <taxon>Hexapoda</taxon>
        <taxon>Insecta</taxon>
        <taxon>Pterygota</taxon>
        <taxon>Neoptera</taxon>
        <taxon>Endopterygota</taxon>
        <taxon>Coleoptera</taxon>
        <taxon>Polyphaga</taxon>
        <taxon>Elateriformia</taxon>
        <taxon>Elateroidea</taxon>
        <taxon>Lampyridae</taxon>
        <taxon>Luciolinae</taxon>
        <taxon>Aquatica</taxon>
    </lineage>
</organism>
<evidence type="ECO:0000256" key="2">
    <source>
        <dbReference type="SAM" id="MobiDB-lite"/>
    </source>
</evidence>
<keyword evidence="5" id="KW-1185">Reference proteome</keyword>
<dbReference type="SUPFAM" id="SSF46689">
    <property type="entry name" value="Homeodomain-like"/>
    <property type="match status" value="1"/>
</dbReference>
<feature type="domain" description="HTH psq-type" evidence="3">
    <location>
        <begin position="328"/>
        <end position="367"/>
    </location>
</feature>
<dbReference type="Gene3D" id="1.10.10.60">
    <property type="entry name" value="Homeodomain-like"/>
    <property type="match status" value="1"/>
</dbReference>
<dbReference type="Pfam" id="PF05225">
    <property type="entry name" value="HTH_psq"/>
    <property type="match status" value="1"/>
</dbReference>
<comment type="caution">
    <text evidence="4">The sequence shown here is derived from an EMBL/GenBank/DDBJ whole genome shotgun (WGS) entry which is preliminary data.</text>
</comment>
<feature type="compositionally biased region" description="Basic and acidic residues" evidence="2">
    <location>
        <begin position="481"/>
        <end position="494"/>
    </location>
</feature>
<feature type="compositionally biased region" description="Polar residues" evidence="2">
    <location>
        <begin position="189"/>
        <end position="206"/>
    </location>
</feature>
<feature type="compositionally biased region" description="Polar residues" evidence="2">
    <location>
        <begin position="523"/>
        <end position="532"/>
    </location>
</feature>
<feature type="region of interest" description="Disordered" evidence="2">
    <location>
        <begin position="143"/>
        <end position="206"/>
    </location>
</feature>
<name>A0AAN7P728_9COLE</name>
<feature type="region of interest" description="Disordered" evidence="2">
    <location>
        <begin position="464"/>
        <end position="532"/>
    </location>
</feature>
<dbReference type="InterPro" id="IPR009057">
    <property type="entry name" value="Homeodomain-like_sf"/>
</dbReference>